<proteinExistence type="predicted"/>
<sequence>MKIYLDSCDIELIKKYKELGIVDGITTNPSIIAKSGKDFKKTINQICSLITTSVSVEVIATDFDNMLKEAEELSNLAPQITIKLPITEDGLKACKVLSNKSIAVNMTLCFSPTQALLAAKCGATYVSPFIGRLDDMGRDGLNLISDICAIFENYPDISTQILAASIRNPIHFIEVAKLGVDVITLPPKLIDTIINNPLTNKGVEIFLNDWNNIKK</sequence>
<dbReference type="InterPro" id="IPR013785">
    <property type="entry name" value="Aldolase_TIM"/>
</dbReference>
<dbReference type="GO" id="GO:0016832">
    <property type="term" value="F:aldehyde-lyase activity"/>
    <property type="evidence" value="ECO:0007669"/>
    <property type="project" value="InterPro"/>
</dbReference>
<comment type="caution">
    <text evidence="5">The sequence shown here is derived from an EMBL/GenBank/DDBJ whole genome shotgun (WGS) entry which is preliminary data.</text>
</comment>
<dbReference type="Pfam" id="PF00923">
    <property type="entry name" value="TAL_FSA"/>
    <property type="match status" value="1"/>
</dbReference>
<dbReference type="InterPro" id="IPR004731">
    <property type="entry name" value="Transaldolase_3B/F6P_aldolase"/>
</dbReference>
<name>A0A429XMV7_9RICK</name>
<dbReference type="GO" id="GO:0006098">
    <property type="term" value="P:pentose-phosphate shunt"/>
    <property type="evidence" value="ECO:0007669"/>
    <property type="project" value="UniProtKB-KW"/>
</dbReference>
<reference evidence="6" key="1">
    <citation type="submission" date="2018-11" db="EMBL/GenBank/DDBJ databases">
        <title>Phylogenetic, genomic, and biogeographic characterization of a novel and ubiquitous marine invertebrate-associated Rickettsiales parasite, Candidatus Marinoinvertebrata rohwerii, gen. nov., sp. nov.</title>
        <authorList>
            <person name="Klinges J.G."/>
            <person name="Rosales S.M."/>
            <person name="Mcminds R."/>
            <person name="Shaver E.C."/>
            <person name="Shantz A."/>
            <person name="Peters E.C."/>
            <person name="Burkepile D.E."/>
            <person name="Silliman B.R."/>
            <person name="Vega Thurber R.L."/>
        </authorList>
    </citation>
    <scope>NUCLEOTIDE SEQUENCE [LARGE SCALE GENOMIC DNA]</scope>
    <source>
        <strain evidence="6">a_cerv_44</strain>
    </source>
</reference>
<gene>
    <name evidence="5" type="primary">fsa</name>
    <name evidence="5" type="ORF">EIC27_03045</name>
</gene>
<keyword evidence="3" id="KW-0570">Pentose shunt</keyword>
<dbReference type="Proteomes" id="UP000279470">
    <property type="component" value="Unassembled WGS sequence"/>
</dbReference>
<dbReference type="InterPro" id="IPR033919">
    <property type="entry name" value="TSA/FSA_arc/bac"/>
</dbReference>
<dbReference type="GO" id="GO:0005975">
    <property type="term" value="P:carbohydrate metabolic process"/>
    <property type="evidence" value="ECO:0007669"/>
    <property type="project" value="InterPro"/>
</dbReference>
<dbReference type="InterPro" id="IPR001585">
    <property type="entry name" value="TAL/FSA"/>
</dbReference>
<accession>A0A429XMV7</accession>
<comment type="subcellular location">
    <subcellularLocation>
        <location evidence="1">Cytoplasm</location>
    </subcellularLocation>
</comment>
<dbReference type="InterPro" id="IPR018225">
    <property type="entry name" value="Transaldolase_AS"/>
</dbReference>
<dbReference type="Gene3D" id="3.20.20.70">
    <property type="entry name" value="Aldolase class I"/>
    <property type="match status" value="1"/>
</dbReference>
<evidence type="ECO:0000256" key="2">
    <source>
        <dbReference type="ARBA" id="ARBA00022490"/>
    </source>
</evidence>
<dbReference type="SUPFAM" id="SSF51569">
    <property type="entry name" value="Aldolase"/>
    <property type="match status" value="1"/>
</dbReference>
<dbReference type="PANTHER" id="PTHR10683:SF40">
    <property type="entry name" value="FRUCTOSE-6-PHOSPHATE ALDOLASE 1-RELATED"/>
    <property type="match status" value="1"/>
</dbReference>
<evidence type="ECO:0000256" key="1">
    <source>
        <dbReference type="ARBA" id="ARBA00004496"/>
    </source>
</evidence>
<organism evidence="5 6">
    <name type="scientific">Candidatus Aquarickettsia rohweri</name>
    <dbReference type="NCBI Taxonomy" id="2602574"/>
    <lineage>
        <taxon>Bacteria</taxon>
        <taxon>Pseudomonadati</taxon>
        <taxon>Pseudomonadota</taxon>
        <taxon>Alphaproteobacteria</taxon>
        <taxon>Rickettsiales</taxon>
        <taxon>Candidatus Midichloriaceae</taxon>
        <taxon>Candidatus Aquarickettsia</taxon>
    </lineage>
</organism>
<dbReference type="GO" id="GO:0005737">
    <property type="term" value="C:cytoplasm"/>
    <property type="evidence" value="ECO:0007669"/>
    <property type="project" value="UniProtKB-SubCell"/>
</dbReference>
<dbReference type="OrthoDB" id="9807051at2"/>
<evidence type="ECO:0000313" key="6">
    <source>
        <dbReference type="Proteomes" id="UP000279470"/>
    </source>
</evidence>
<dbReference type="FunFam" id="3.20.20.70:FF:000018">
    <property type="entry name" value="Probable transaldolase"/>
    <property type="match status" value="1"/>
</dbReference>
<dbReference type="EMBL" id="RXFM01000032">
    <property type="protein sequence ID" value="RST67786.1"/>
    <property type="molecule type" value="Genomic_DNA"/>
</dbReference>
<dbReference type="NCBIfam" id="TIGR00875">
    <property type="entry name" value="fsa_talC_mipB"/>
    <property type="match status" value="1"/>
</dbReference>
<dbReference type="CDD" id="cd00956">
    <property type="entry name" value="Transaldolase_FSA"/>
    <property type="match status" value="1"/>
</dbReference>
<dbReference type="PROSITE" id="PS01054">
    <property type="entry name" value="TRANSALDOLASE_1"/>
    <property type="match status" value="1"/>
</dbReference>
<evidence type="ECO:0000313" key="5">
    <source>
        <dbReference type="EMBL" id="RST67786.1"/>
    </source>
</evidence>
<evidence type="ECO:0000256" key="3">
    <source>
        <dbReference type="ARBA" id="ARBA00023126"/>
    </source>
</evidence>
<dbReference type="PANTHER" id="PTHR10683">
    <property type="entry name" value="TRANSALDOLASE"/>
    <property type="match status" value="1"/>
</dbReference>
<keyword evidence="2" id="KW-0963">Cytoplasm</keyword>
<dbReference type="GO" id="GO:0042182">
    <property type="term" value="P:ketone catabolic process"/>
    <property type="evidence" value="ECO:0007669"/>
    <property type="project" value="UniProtKB-ARBA"/>
</dbReference>
<dbReference type="AlphaFoldDB" id="A0A429XMV7"/>
<dbReference type="PROSITE" id="PS00958">
    <property type="entry name" value="TRANSALDOLASE_2"/>
    <property type="match status" value="1"/>
</dbReference>
<keyword evidence="4" id="KW-0704">Schiff base</keyword>
<protein>
    <submittedName>
        <fullName evidence="5">Fructose-6-phosphate aldolase</fullName>
    </submittedName>
</protein>
<dbReference type="RefSeq" id="WP_126044675.1">
    <property type="nucleotide sequence ID" value="NZ_RXFM01000032.1"/>
</dbReference>
<keyword evidence="6" id="KW-1185">Reference proteome</keyword>
<evidence type="ECO:0000256" key="4">
    <source>
        <dbReference type="ARBA" id="ARBA00023270"/>
    </source>
</evidence>